<name>A0A0W7TQ56_9FIRM</name>
<accession>A0A0W7TQ56</accession>
<dbReference type="AlphaFoldDB" id="A0A0W7TQ56"/>
<reference evidence="1 2" key="1">
    <citation type="submission" date="2015-10" db="EMBL/GenBank/DDBJ databases">
        <title>A novel member of the family Ruminococcaceae isolated from human faeces.</title>
        <authorList>
            <person name="Shkoporov A.N."/>
            <person name="Chaplin A.V."/>
            <person name="Motuzova O.V."/>
            <person name="Kafarskaia L.I."/>
            <person name="Efimov B.A."/>
        </authorList>
    </citation>
    <scope>NUCLEOTIDE SEQUENCE [LARGE SCALE GENOMIC DNA]</scope>
    <source>
        <strain evidence="1 2">668</strain>
    </source>
</reference>
<gene>
    <name evidence="1" type="ORF">ASJ35_11310</name>
</gene>
<comment type="caution">
    <text evidence="1">The sequence shown here is derived from an EMBL/GenBank/DDBJ whole genome shotgun (WGS) entry which is preliminary data.</text>
</comment>
<dbReference type="EMBL" id="LMUA01000014">
    <property type="protein sequence ID" value="KUE75964.1"/>
    <property type="molecule type" value="Genomic_DNA"/>
</dbReference>
<protein>
    <submittedName>
        <fullName evidence="1">Uncharacterized protein</fullName>
    </submittedName>
</protein>
<dbReference type="RefSeq" id="WP_058723354.1">
    <property type="nucleotide sequence ID" value="NZ_LMUA01000014.1"/>
</dbReference>
<evidence type="ECO:0000313" key="1">
    <source>
        <dbReference type="EMBL" id="KUE75964.1"/>
    </source>
</evidence>
<sequence length="187" mass="20489">MERGRPAARPSFFETAATNGHAVYWLEEHGRAAYAACREDHHRITELCGTMPVEDACRLMAACWGATKVFYQAPLNVLDPVLCSQCDSYALSTRGNIRLLRPERVLVALAVPRVPEGAAAFLAEGQGFHIQVRKCKVHVRRGIPAGLPVYTHHELVHALFGLTAVENPMAALLHAELPSAIFLLDGI</sequence>
<organism evidence="1 2">
    <name type="scientific">Ruthenibacterium lactatiformans</name>
    <dbReference type="NCBI Taxonomy" id="1550024"/>
    <lineage>
        <taxon>Bacteria</taxon>
        <taxon>Bacillati</taxon>
        <taxon>Bacillota</taxon>
        <taxon>Clostridia</taxon>
        <taxon>Eubacteriales</taxon>
        <taxon>Oscillospiraceae</taxon>
        <taxon>Ruthenibacterium</taxon>
    </lineage>
</organism>
<evidence type="ECO:0000313" key="2">
    <source>
        <dbReference type="Proteomes" id="UP000053433"/>
    </source>
</evidence>
<dbReference type="Proteomes" id="UP000053433">
    <property type="component" value="Unassembled WGS sequence"/>
</dbReference>
<proteinExistence type="predicted"/>